<dbReference type="Pfam" id="PF00392">
    <property type="entry name" value="GntR"/>
    <property type="match status" value="1"/>
</dbReference>
<dbReference type="SMART" id="SM00895">
    <property type="entry name" value="FCD"/>
    <property type="match status" value="1"/>
</dbReference>
<dbReference type="PANTHER" id="PTHR43537:SF49">
    <property type="entry name" value="TRANSCRIPTIONAL REGULATORY PROTEIN"/>
    <property type="match status" value="1"/>
</dbReference>
<accession>A0A2K8KRP2</accession>
<protein>
    <submittedName>
        <fullName evidence="5">Transcriptional regulator, GntR family</fullName>
    </submittedName>
</protein>
<dbReference type="PANTHER" id="PTHR43537">
    <property type="entry name" value="TRANSCRIPTIONAL REGULATOR, GNTR FAMILY"/>
    <property type="match status" value="1"/>
</dbReference>
<evidence type="ECO:0000256" key="1">
    <source>
        <dbReference type="ARBA" id="ARBA00023015"/>
    </source>
</evidence>
<dbReference type="EMBL" id="CP011797">
    <property type="protein sequence ID" value="ATX77397.1"/>
    <property type="molecule type" value="Genomic_DNA"/>
</dbReference>
<dbReference type="InterPro" id="IPR000524">
    <property type="entry name" value="Tscrpt_reg_HTH_GntR"/>
</dbReference>
<organism evidence="5 6">
    <name type="scientific">Reinekea forsetii</name>
    <dbReference type="NCBI Taxonomy" id="1336806"/>
    <lineage>
        <taxon>Bacteria</taxon>
        <taxon>Pseudomonadati</taxon>
        <taxon>Pseudomonadota</taxon>
        <taxon>Gammaproteobacteria</taxon>
        <taxon>Oceanospirillales</taxon>
        <taxon>Saccharospirillaceae</taxon>
        <taxon>Reinekea</taxon>
    </lineage>
</organism>
<dbReference type="AlphaFoldDB" id="A0A2K8KRP2"/>
<dbReference type="CDD" id="cd07377">
    <property type="entry name" value="WHTH_GntR"/>
    <property type="match status" value="1"/>
</dbReference>
<dbReference type="KEGG" id="rfo:REIFOR_02264"/>
<reference evidence="5 6" key="1">
    <citation type="journal article" date="2017" name="Environ. Microbiol.">
        <title>Genomic and physiological analyses of 'Reinekea forsetii' reveal a versatile opportunistic lifestyle during spring algae blooms.</title>
        <authorList>
            <person name="Avci B."/>
            <person name="Hahnke R.L."/>
            <person name="Chafee M."/>
            <person name="Fischer T."/>
            <person name="Gruber-Vodicka H."/>
            <person name="Tegetmeyer H.E."/>
            <person name="Harder J."/>
            <person name="Fuchs B.M."/>
            <person name="Amann R.I."/>
            <person name="Teeling H."/>
        </authorList>
    </citation>
    <scope>NUCLEOTIDE SEQUENCE [LARGE SCALE GENOMIC DNA]</scope>
    <source>
        <strain evidence="5 6">Hel1_31_D35</strain>
    </source>
</reference>
<dbReference type="InterPro" id="IPR036390">
    <property type="entry name" value="WH_DNA-bd_sf"/>
</dbReference>
<evidence type="ECO:0000259" key="4">
    <source>
        <dbReference type="PROSITE" id="PS50949"/>
    </source>
</evidence>
<evidence type="ECO:0000256" key="2">
    <source>
        <dbReference type="ARBA" id="ARBA00023125"/>
    </source>
</evidence>
<dbReference type="Pfam" id="PF07729">
    <property type="entry name" value="FCD"/>
    <property type="match status" value="1"/>
</dbReference>
<dbReference type="SUPFAM" id="SSF46785">
    <property type="entry name" value="Winged helix' DNA-binding domain"/>
    <property type="match status" value="1"/>
</dbReference>
<name>A0A2K8KRP2_9GAMM</name>
<dbReference type="PROSITE" id="PS50949">
    <property type="entry name" value="HTH_GNTR"/>
    <property type="match status" value="1"/>
</dbReference>
<keyword evidence="3" id="KW-0804">Transcription</keyword>
<dbReference type="SUPFAM" id="SSF48008">
    <property type="entry name" value="GntR ligand-binding domain-like"/>
    <property type="match status" value="1"/>
</dbReference>
<feature type="domain" description="HTH gntR-type" evidence="4">
    <location>
        <begin position="6"/>
        <end position="73"/>
    </location>
</feature>
<evidence type="ECO:0000313" key="5">
    <source>
        <dbReference type="EMBL" id="ATX77397.1"/>
    </source>
</evidence>
<dbReference type="InterPro" id="IPR008920">
    <property type="entry name" value="TF_FadR/GntR_C"/>
</dbReference>
<dbReference type="Proteomes" id="UP000229757">
    <property type="component" value="Chromosome"/>
</dbReference>
<dbReference type="Gene3D" id="1.10.10.10">
    <property type="entry name" value="Winged helix-like DNA-binding domain superfamily/Winged helix DNA-binding domain"/>
    <property type="match status" value="1"/>
</dbReference>
<dbReference type="InterPro" id="IPR011711">
    <property type="entry name" value="GntR_C"/>
</dbReference>
<gene>
    <name evidence="5" type="ORF">REIFOR_02264</name>
</gene>
<dbReference type="SMART" id="SM00345">
    <property type="entry name" value="HTH_GNTR"/>
    <property type="match status" value="1"/>
</dbReference>
<keyword evidence="2" id="KW-0238">DNA-binding</keyword>
<sequence length="214" mass="24637">MEMKASTQTDRTFNELLQAIVTGQILPGSRLREIELAKEMGIGRGPLREALNRLESRKLVTKVPHVGAQVVGLDVTEVIEIYQLRENLEGLACELAATRMSQTQLDALARLIEQHAQYLSDHDGQLYIEQEADLDFHFMIIQGSQNRWLIRLLCDELYHRVRMYRFQSAHNRGRPTQALEDHKRILEALQNRDGELASMLMKRHISAARLLLEQ</sequence>
<dbReference type="GO" id="GO:0003700">
    <property type="term" value="F:DNA-binding transcription factor activity"/>
    <property type="evidence" value="ECO:0007669"/>
    <property type="project" value="InterPro"/>
</dbReference>
<evidence type="ECO:0000313" key="6">
    <source>
        <dbReference type="Proteomes" id="UP000229757"/>
    </source>
</evidence>
<evidence type="ECO:0000256" key="3">
    <source>
        <dbReference type="ARBA" id="ARBA00023163"/>
    </source>
</evidence>
<keyword evidence="6" id="KW-1185">Reference proteome</keyword>
<keyword evidence="1" id="KW-0805">Transcription regulation</keyword>
<dbReference type="GO" id="GO:0003677">
    <property type="term" value="F:DNA binding"/>
    <property type="evidence" value="ECO:0007669"/>
    <property type="project" value="UniProtKB-KW"/>
</dbReference>
<dbReference type="InterPro" id="IPR036388">
    <property type="entry name" value="WH-like_DNA-bd_sf"/>
</dbReference>
<proteinExistence type="predicted"/>
<dbReference type="Gene3D" id="1.20.120.530">
    <property type="entry name" value="GntR ligand-binding domain-like"/>
    <property type="match status" value="1"/>
</dbReference>